<dbReference type="AlphaFoldDB" id="A0A9N9QQJ9"/>
<feature type="chain" id="PRO_5040318996" evidence="1">
    <location>
        <begin position="20"/>
        <end position="72"/>
    </location>
</feature>
<accession>A0A9N9QQJ9</accession>
<dbReference type="Proteomes" id="UP001152799">
    <property type="component" value="Chromosome 6"/>
</dbReference>
<proteinExistence type="predicted"/>
<protein>
    <submittedName>
        <fullName evidence="2">Uncharacterized protein</fullName>
    </submittedName>
</protein>
<sequence>MNFVLIIFLIVWLTAITIAQYRPYPGYQYQNGYGTGTNILHGRPQNVDQQSTVQYGPNGEKITTHIETYSTY</sequence>
<name>A0A9N9QQJ9_9CUCU</name>
<reference evidence="2" key="1">
    <citation type="submission" date="2022-01" db="EMBL/GenBank/DDBJ databases">
        <authorList>
            <person name="King R."/>
        </authorList>
    </citation>
    <scope>NUCLEOTIDE SEQUENCE</scope>
</reference>
<keyword evidence="1" id="KW-0732">Signal</keyword>
<feature type="signal peptide" evidence="1">
    <location>
        <begin position="1"/>
        <end position="19"/>
    </location>
</feature>
<evidence type="ECO:0000313" key="3">
    <source>
        <dbReference type="Proteomes" id="UP001152799"/>
    </source>
</evidence>
<gene>
    <name evidence="2" type="ORF">CEUTPL_LOCUS10451</name>
</gene>
<evidence type="ECO:0000313" key="2">
    <source>
        <dbReference type="EMBL" id="CAG9769981.1"/>
    </source>
</evidence>
<organism evidence="2 3">
    <name type="scientific">Ceutorhynchus assimilis</name>
    <name type="common">cabbage seed weevil</name>
    <dbReference type="NCBI Taxonomy" id="467358"/>
    <lineage>
        <taxon>Eukaryota</taxon>
        <taxon>Metazoa</taxon>
        <taxon>Ecdysozoa</taxon>
        <taxon>Arthropoda</taxon>
        <taxon>Hexapoda</taxon>
        <taxon>Insecta</taxon>
        <taxon>Pterygota</taxon>
        <taxon>Neoptera</taxon>
        <taxon>Endopterygota</taxon>
        <taxon>Coleoptera</taxon>
        <taxon>Polyphaga</taxon>
        <taxon>Cucujiformia</taxon>
        <taxon>Curculionidae</taxon>
        <taxon>Ceutorhynchinae</taxon>
        <taxon>Ceutorhynchus</taxon>
    </lineage>
</organism>
<keyword evidence="3" id="KW-1185">Reference proteome</keyword>
<dbReference type="EMBL" id="OU892282">
    <property type="protein sequence ID" value="CAG9769981.1"/>
    <property type="molecule type" value="Genomic_DNA"/>
</dbReference>
<evidence type="ECO:0000256" key="1">
    <source>
        <dbReference type="SAM" id="SignalP"/>
    </source>
</evidence>